<dbReference type="Proteomes" id="UP001500266">
    <property type="component" value="Unassembled WGS sequence"/>
</dbReference>
<evidence type="ECO:0008006" key="4">
    <source>
        <dbReference type="Google" id="ProtNLM"/>
    </source>
</evidence>
<organism evidence="2 3">
    <name type="scientific">Actinomadura keratinilytica</name>
    <dbReference type="NCBI Taxonomy" id="547461"/>
    <lineage>
        <taxon>Bacteria</taxon>
        <taxon>Bacillati</taxon>
        <taxon>Actinomycetota</taxon>
        <taxon>Actinomycetes</taxon>
        <taxon>Streptosporangiales</taxon>
        <taxon>Thermomonosporaceae</taxon>
        <taxon>Actinomadura</taxon>
    </lineage>
</organism>
<dbReference type="Pfam" id="PF05721">
    <property type="entry name" value="PhyH"/>
    <property type="match status" value="1"/>
</dbReference>
<dbReference type="PANTHER" id="PTHR20883:SF48">
    <property type="entry name" value="ECTOINE DIOXYGENASE"/>
    <property type="match status" value="1"/>
</dbReference>
<accession>A0ABP7YT47</accession>
<dbReference type="EMBL" id="BAABDO010000035">
    <property type="protein sequence ID" value="GAA4140903.1"/>
    <property type="molecule type" value="Genomic_DNA"/>
</dbReference>
<keyword evidence="3" id="KW-1185">Reference proteome</keyword>
<feature type="compositionally biased region" description="Basic and acidic residues" evidence="1">
    <location>
        <begin position="287"/>
        <end position="302"/>
    </location>
</feature>
<comment type="caution">
    <text evidence="2">The sequence shown here is derived from an EMBL/GenBank/DDBJ whole genome shotgun (WGS) entry which is preliminary data.</text>
</comment>
<dbReference type="PANTHER" id="PTHR20883">
    <property type="entry name" value="PHYTANOYL-COA DIOXYGENASE DOMAIN CONTAINING 1"/>
    <property type="match status" value="1"/>
</dbReference>
<dbReference type="Gene3D" id="2.60.120.620">
    <property type="entry name" value="q2cbj1_9rhob like domain"/>
    <property type="match status" value="1"/>
</dbReference>
<dbReference type="RefSeq" id="WP_345021454.1">
    <property type="nucleotide sequence ID" value="NZ_BAABDO010000035.1"/>
</dbReference>
<evidence type="ECO:0000313" key="2">
    <source>
        <dbReference type="EMBL" id="GAA4140903.1"/>
    </source>
</evidence>
<sequence>MTIDERDWNALTAGERIRNLELEGYAVLPGHLDGSLLSRLREAAERIPLRRSNYTDTHWYAHDLQWRADPAVLEMAASARTLDFLDELFADDVVCLGVSFSRSEPGYPGMALHTDSHPYGSNLHGARGTSPVLVRVLCYLDDLTPDRSPMRVVPYSHLSMHRDAMPYRRYREHPEETTVTCRAGDAIVINHRVFHGVGPNRTGTARRAFAASYRPAWARPAQPLPEHSREQLERVGPAVRGLFEDPNRGLTDTYIVNWSDDLPAAGPGLGPARWLGPRMRQPSPGDSRPDPRRHPPTEGRRR</sequence>
<evidence type="ECO:0000313" key="3">
    <source>
        <dbReference type="Proteomes" id="UP001500266"/>
    </source>
</evidence>
<reference evidence="3" key="1">
    <citation type="journal article" date="2019" name="Int. J. Syst. Evol. Microbiol.">
        <title>The Global Catalogue of Microorganisms (GCM) 10K type strain sequencing project: providing services to taxonomists for standard genome sequencing and annotation.</title>
        <authorList>
            <consortium name="The Broad Institute Genomics Platform"/>
            <consortium name="The Broad Institute Genome Sequencing Center for Infectious Disease"/>
            <person name="Wu L."/>
            <person name="Ma J."/>
        </authorList>
    </citation>
    <scope>NUCLEOTIDE SEQUENCE [LARGE SCALE GENOMIC DNA]</scope>
    <source>
        <strain evidence="3">JCM 17316</strain>
    </source>
</reference>
<gene>
    <name evidence="2" type="ORF">GCM10022416_28450</name>
</gene>
<dbReference type="SUPFAM" id="SSF51197">
    <property type="entry name" value="Clavaminate synthase-like"/>
    <property type="match status" value="1"/>
</dbReference>
<evidence type="ECO:0000256" key="1">
    <source>
        <dbReference type="SAM" id="MobiDB-lite"/>
    </source>
</evidence>
<proteinExistence type="predicted"/>
<protein>
    <recommendedName>
        <fullName evidence="4">Phytanoyl-CoA dioxygenase</fullName>
    </recommendedName>
</protein>
<name>A0ABP7YT47_9ACTN</name>
<dbReference type="InterPro" id="IPR008775">
    <property type="entry name" value="Phytyl_CoA_dOase-like"/>
</dbReference>
<feature type="region of interest" description="Disordered" evidence="1">
    <location>
        <begin position="266"/>
        <end position="302"/>
    </location>
</feature>